<comment type="caution">
    <text evidence="3">The sequence shown here is derived from an EMBL/GenBank/DDBJ whole genome shotgun (WGS) entry which is preliminary data.</text>
</comment>
<dbReference type="FunFam" id="2.170.130.10:FF:000003">
    <property type="entry name" value="SusC/RagA family TonB-linked outer membrane protein"/>
    <property type="match status" value="1"/>
</dbReference>
<name>A0A7K1XZU6_9SPHI</name>
<comment type="similarity">
    <text evidence="1">Belongs to the TonB-dependent receptor family.</text>
</comment>
<dbReference type="Pfam" id="PF07715">
    <property type="entry name" value="Plug"/>
    <property type="match status" value="1"/>
</dbReference>
<evidence type="ECO:0000256" key="1">
    <source>
        <dbReference type="PROSITE-ProRule" id="PRU01360"/>
    </source>
</evidence>
<dbReference type="PROSITE" id="PS52016">
    <property type="entry name" value="TONB_DEPENDENT_REC_3"/>
    <property type="match status" value="1"/>
</dbReference>
<feature type="domain" description="TonB-dependent receptor plug" evidence="2">
    <location>
        <begin position="102"/>
        <end position="210"/>
    </location>
</feature>
<dbReference type="InterPro" id="IPR037066">
    <property type="entry name" value="Plug_dom_sf"/>
</dbReference>
<keyword evidence="1" id="KW-0812">Transmembrane</keyword>
<dbReference type="Gene3D" id="2.170.130.10">
    <property type="entry name" value="TonB-dependent receptor, plug domain"/>
    <property type="match status" value="1"/>
</dbReference>
<sequence>MAQNLKVSGTVRDSTGVLPGVSVKVKGAATGGSTSVNGTYTITAPRTAVLTFTFVGMKTQEFPLNNVRANSAGEYTLNVTMSPDQNALEEVAVVGFGTQKKTTMVGSVTTISPKELKGPTSNLTQMLAGRLSGVIGFQSSGEPGSDNASFFVRGIGSFGTGQVSPLILIDGIESTQTDLARLQADDIASFSLLKDATAAAVYGARGANGIVLIKTKEGEAGKTKFTFRFENTLSENTQNFKFADNITYMNLANEAALTRNPLNPIPYSQTKINRTASGTANPYLYPSNNWIDQIIKDKTLNQRYNMSVTGGADKAKYYVGGTFNVDNGIYKVDQLNNFNNNVKLLNYSIRSNVTLQLTKSTRADIRVYGQFDDYNGPLGGGKEIFQAAIFANPVMFPMRYPASYAPNIKHPLFGNAVKETVPGSSVGGGLYNNPYAFLVQGYRQQNKSNLQPQIELTQDLDGLTKGLKFRFMGYVRRNSEFDINRSYFPFYYSAGSTDGTDIVLNALNPGGAGSIGTTGSEYLNYAEGDKELSSALYTETAMNYGRTFAGKHAISGMLIATLRNSLNGNAGSLQASLPKRNQGISGRFTYGYDERYMTEFNFGYNGTERFAKNHRFGFFPSIGVAYVVSNENFWEPMSNVVSKMKLRATYGLNGNDAIGADTDRFFYLSNVNLTGGPSYSFGEDPSLLYSRPGIQVLRYANDRITWEESKQLNLGVDFSLYNALNVTIDAYKKRTSNILQDRSAVPSTMGLLAAAVANVGVQDNKGIDMQADYSKSLGNKSWVQIRGTFTYATNKIVTYDEPSYPASLAHLYRVGHSAGESMGYIAERLFTDDIEVDNSPSQAAIAGGVRVRGGDIKYRDVNNDGVINTNDRVFMGLPSTPEITYGFGFSASHKSFDLSAQVNGNARFAFFVNSGAFNGSSLSESGIAPFVQIGGYQNGLLQAIAEDHWSEDNRNAYAFWPRLNSINTPNNAVRSSWWMREGSFLRLQQVEVGFTPKQQWRDKLHMKNIRLYVSARNLFVVTKFKLWDPEVRGNGLDYPLQRVYNFGVNVGL</sequence>
<keyword evidence="1" id="KW-0998">Cell outer membrane</keyword>
<dbReference type="InterPro" id="IPR023997">
    <property type="entry name" value="TonB-dep_OMP_SusC/RagA_CS"/>
</dbReference>
<dbReference type="Proteomes" id="UP000451233">
    <property type="component" value="Unassembled WGS sequence"/>
</dbReference>
<dbReference type="SUPFAM" id="SSF56935">
    <property type="entry name" value="Porins"/>
    <property type="match status" value="1"/>
</dbReference>
<keyword evidence="1" id="KW-0813">Transport</keyword>
<dbReference type="Pfam" id="PF13715">
    <property type="entry name" value="CarbopepD_reg_2"/>
    <property type="match status" value="1"/>
</dbReference>
<dbReference type="Gene3D" id="2.60.40.1120">
    <property type="entry name" value="Carboxypeptidase-like, regulatory domain"/>
    <property type="match status" value="1"/>
</dbReference>
<proteinExistence type="inferred from homology"/>
<comment type="subcellular location">
    <subcellularLocation>
        <location evidence="1">Cell outer membrane</location>
        <topology evidence="1">Multi-pass membrane protein</topology>
    </subcellularLocation>
</comment>
<dbReference type="NCBIfam" id="TIGR04056">
    <property type="entry name" value="OMP_RagA_SusC"/>
    <property type="match status" value="1"/>
</dbReference>
<reference evidence="3 4" key="1">
    <citation type="submission" date="2019-11" db="EMBL/GenBank/DDBJ databases">
        <title>Pedobacter sp. HMF7056 Genome sequencing and assembly.</title>
        <authorList>
            <person name="Kang H."/>
            <person name="Kim H."/>
            <person name="Joh K."/>
        </authorList>
    </citation>
    <scope>NUCLEOTIDE SEQUENCE [LARGE SCALE GENOMIC DNA]</scope>
    <source>
        <strain evidence="3 4">HMF7056</strain>
    </source>
</reference>
<keyword evidence="1" id="KW-0472">Membrane</keyword>
<evidence type="ECO:0000259" key="2">
    <source>
        <dbReference type="Pfam" id="PF07715"/>
    </source>
</evidence>
<dbReference type="AlphaFoldDB" id="A0A7K1XZU6"/>
<keyword evidence="1" id="KW-1134">Transmembrane beta strand</keyword>
<dbReference type="InterPro" id="IPR012910">
    <property type="entry name" value="Plug_dom"/>
</dbReference>
<dbReference type="InterPro" id="IPR039426">
    <property type="entry name" value="TonB-dep_rcpt-like"/>
</dbReference>
<dbReference type="InterPro" id="IPR008969">
    <property type="entry name" value="CarboxyPept-like_regulatory"/>
</dbReference>
<keyword evidence="4" id="KW-1185">Reference proteome</keyword>
<dbReference type="InterPro" id="IPR023996">
    <property type="entry name" value="TonB-dep_OMP_SusC/RagA"/>
</dbReference>
<evidence type="ECO:0000313" key="4">
    <source>
        <dbReference type="Proteomes" id="UP000451233"/>
    </source>
</evidence>
<accession>A0A7K1XZU6</accession>
<gene>
    <name evidence="3" type="ORF">GS398_14205</name>
</gene>
<evidence type="ECO:0000313" key="3">
    <source>
        <dbReference type="EMBL" id="MXV16462.1"/>
    </source>
</evidence>
<organism evidence="3 4">
    <name type="scientific">Hufsiella ginkgonis</name>
    <dbReference type="NCBI Taxonomy" id="2695274"/>
    <lineage>
        <taxon>Bacteria</taxon>
        <taxon>Pseudomonadati</taxon>
        <taxon>Bacteroidota</taxon>
        <taxon>Sphingobacteriia</taxon>
        <taxon>Sphingobacteriales</taxon>
        <taxon>Sphingobacteriaceae</taxon>
        <taxon>Hufsiella</taxon>
    </lineage>
</organism>
<protein>
    <submittedName>
        <fullName evidence="3">SusC/RagA family TonB-linked outer membrane protein</fullName>
    </submittedName>
</protein>
<dbReference type="GO" id="GO:0009279">
    <property type="term" value="C:cell outer membrane"/>
    <property type="evidence" value="ECO:0007669"/>
    <property type="project" value="UniProtKB-SubCell"/>
</dbReference>
<dbReference type="NCBIfam" id="TIGR04057">
    <property type="entry name" value="SusC_RagA_signa"/>
    <property type="match status" value="1"/>
</dbReference>
<dbReference type="SUPFAM" id="SSF49464">
    <property type="entry name" value="Carboxypeptidase regulatory domain-like"/>
    <property type="match status" value="1"/>
</dbReference>
<dbReference type="EMBL" id="WVHS01000003">
    <property type="protein sequence ID" value="MXV16462.1"/>
    <property type="molecule type" value="Genomic_DNA"/>
</dbReference>